<feature type="binding site" evidence="13">
    <location>
        <position position="272"/>
    </location>
    <ligand>
        <name>ATP</name>
        <dbReference type="ChEBI" id="CHEBI:30616"/>
    </ligand>
</feature>
<dbReference type="SUPFAM" id="SSF52374">
    <property type="entry name" value="Nucleotidylyl transferase"/>
    <property type="match status" value="1"/>
</dbReference>
<dbReference type="GO" id="GO:0006423">
    <property type="term" value="P:cysteinyl-tRNA aminoacylation"/>
    <property type="evidence" value="ECO:0007669"/>
    <property type="project" value="UniProtKB-UniRule"/>
</dbReference>
<comment type="caution">
    <text evidence="15">The sequence shown here is derived from an EMBL/GenBank/DDBJ whole genome shotgun (WGS) entry which is preliminary data.</text>
</comment>
<dbReference type="InterPro" id="IPR015803">
    <property type="entry name" value="Cys-tRNA-ligase"/>
</dbReference>
<evidence type="ECO:0000256" key="6">
    <source>
        <dbReference type="ARBA" id="ARBA00022723"/>
    </source>
</evidence>
<dbReference type="SMART" id="SM00840">
    <property type="entry name" value="DALR_2"/>
    <property type="match status" value="1"/>
</dbReference>
<dbReference type="CDD" id="cd00672">
    <property type="entry name" value="CysRS_core"/>
    <property type="match status" value="1"/>
</dbReference>
<protein>
    <recommendedName>
        <fullName evidence="13">Cysteine--tRNA ligase</fullName>
        <ecNumber evidence="13">6.1.1.16</ecNumber>
    </recommendedName>
    <alternativeName>
        <fullName evidence="13">Cysteinyl-tRNA synthetase</fullName>
        <shortName evidence="13">CysRS</shortName>
    </alternativeName>
</protein>
<dbReference type="RefSeq" id="WP_050004920.1">
    <property type="nucleotide sequence ID" value="NZ_CAUBPW010000001.1"/>
</dbReference>
<evidence type="ECO:0000256" key="8">
    <source>
        <dbReference type="ARBA" id="ARBA00022833"/>
    </source>
</evidence>
<feature type="binding site" evidence="13">
    <location>
        <position position="27"/>
    </location>
    <ligand>
        <name>Zn(2+)</name>
        <dbReference type="ChEBI" id="CHEBI:29105"/>
    </ligand>
</feature>
<dbReference type="SUPFAM" id="SSF47323">
    <property type="entry name" value="Anticodon-binding domain of a subclass of class I aminoacyl-tRNA synthetases"/>
    <property type="match status" value="1"/>
</dbReference>
<evidence type="ECO:0000256" key="11">
    <source>
        <dbReference type="ARBA" id="ARBA00023146"/>
    </source>
</evidence>
<evidence type="ECO:0000256" key="9">
    <source>
        <dbReference type="ARBA" id="ARBA00022840"/>
    </source>
</evidence>
<dbReference type="Pfam" id="PF01406">
    <property type="entry name" value="tRNA-synt_1e"/>
    <property type="match status" value="1"/>
</dbReference>
<proteinExistence type="inferred from homology"/>
<dbReference type="Gene3D" id="3.40.50.620">
    <property type="entry name" value="HUPs"/>
    <property type="match status" value="1"/>
</dbReference>
<dbReference type="EC" id="6.1.1.16" evidence="13"/>
<evidence type="ECO:0000256" key="7">
    <source>
        <dbReference type="ARBA" id="ARBA00022741"/>
    </source>
</evidence>
<dbReference type="InterPro" id="IPR024909">
    <property type="entry name" value="Cys-tRNA/MSH_ligase"/>
</dbReference>
<dbReference type="InterPro" id="IPR056411">
    <property type="entry name" value="CysS_C"/>
</dbReference>
<dbReference type="InterPro" id="IPR009080">
    <property type="entry name" value="tRNAsynth_Ia_anticodon-bd"/>
</dbReference>
<dbReference type="Gene3D" id="1.20.120.1910">
    <property type="entry name" value="Cysteine-tRNA ligase, C-terminal anti-codon recognition domain"/>
    <property type="match status" value="1"/>
</dbReference>
<dbReference type="Proteomes" id="UP000032483">
    <property type="component" value="Unassembled WGS sequence"/>
</dbReference>
<dbReference type="GO" id="GO:0005829">
    <property type="term" value="C:cytosol"/>
    <property type="evidence" value="ECO:0007669"/>
    <property type="project" value="TreeGrafter"/>
</dbReference>
<evidence type="ECO:0000313" key="16">
    <source>
        <dbReference type="Proteomes" id="UP000032483"/>
    </source>
</evidence>
<feature type="short sequence motif" description="'KMSKS' region" evidence="13">
    <location>
        <begin position="269"/>
        <end position="273"/>
    </location>
</feature>
<sequence>MKIFNTMTRKKEELTPLVPGEYRIYVCGPTVYNYVHIGNARPVVVFDTLRRYLEYQGNRVLFVSNITDIDDKIIAKANEAGVSMQEYAGRYEAEFLKDCDGLNALPPTVRPRATEHIDEILSIVADIIEKGYGYVAKNGDVYFRAKKFKEYGKLSHLVLEDLESGNRTLRSQMDGDLKEDPADFAVWKAAKPGEPYWDSPYGKGRPGWHIECSAMARRHLGKTIDIHAGGEDLIFPHHENEIAQSECANGCTFARYWMHNGFLNIDNHKMSKSANNFFTVRELSEVYGYEPIRYFLLTGQYRGPLNYTAELIGACKASLERLYTCRNNLDFAIENAHGDDETLVEKAAAARGKFCAAMDDDLNTPDALAALFDFVREINTLAPQSSRAALEAAAGAFDALTGVLGILYNRKKDEIPADILALVDERAAAKKAKDWARADAIRAELTEKGYVVEDTPKGPKVSRAK</sequence>
<dbReference type="InterPro" id="IPR015273">
    <property type="entry name" value="Cys-tRNA-synt_Ia_DALR"/>
</dbReference>
<organism evidence="15 16">
    <name type="scientific">Ruthenibacterium lactatiformans</name>
    <dbReference type="NCBI Taxonomy" id="1550024"/>
    <lineage>
        <taxon>Bacteria</taxon>
        <taxon>Bacillati</taxon>
        <taxon>Bacillota</taxon>
        <taxon>Clostridia</taxon>
        <taxon>Eubacteriales</taxon>
        <taxon>Oscillospiraceae</taxon>
        <taxon>Ruthenibacterium</taxon>
    </lineage>
</organism>
<reference evidence="15" key="1">
    <citation type="submission" date="2015-02" db="EMBL/GenBank/DDBJ databases">
        <title>A novel member of the family Ruminococcaceae isolated from human feces.</title>
        <authorList>
            <person name="Shkoporov A.N."/>
            <person name="Chaplin A.V."/>
            <person name="Motuzova O.V."/>
            <person name="Kafarskaia L.I."/>
            <person name="Khokhlova E.V."/>
            <person name="Efimov B.A."/>
        </authorList>
    </citation>
    <scope>NUCLEOTIDE SEQUENCE [LARGE SCALE GENOMIC DNA]</scope>
    <source>
        <strain evidence="15">585-1</strain>
    </source>
</reference>
<keyword evidence="11 13" id="KW-0030">Aminoacyl-tRNA synthetase</keyword>
<feature type="short sequence motif" description="'HIGH' region" evidence="13">
    <location>
        <begin position="29"/>
        <end position="39"/>
    </location>
</feature>
<evidence type="ECO:0000256" key="13">
    <source>
        <dbReference type="HAMAP-Rule" id="MF_00041"/>
    </source>
</evidence>
<evidence type="ECO:0000256" key="4">
    <source>
        <dbReference type="ARBA" id="ARBA00022490"/>
    </source>
</evidence>
<keyword evidence="10 13" id="KW-0648">Protein biosynthesis</keyword>
<comment type="subcellular location">
    <subcellularLocation>
        <location evidence="1 13">Cytoplasm</location>
    </subcellularLocation>
</comment>
<evidence type="ECO:0000313" key="15">
    <source>
        <dbReference type="EMBL" id="KJF40501.1"/>
    </source>
</evidence>
<dbReference type="GO" id="GO:0004817">
    <property type="term" value="F:cysteine-tRNA ligase activity"/>
    <property type="evidence" value="ECO:0007669"/>
    <property type="project" value="UniProtKB-UniRule"/>
</dbReference>
<dbReference type="PANTHER" id="PTHR10890:SF3">
    <property type="entry name" value="CYSTEINE--TRNA LIGASE, CYTOPLASMIC"/>
    <property type="match status" value="1"/>
</dbReference>
<accession>A0A0D8J1S0</accession>
<evidence type="ECO:0000256" key="3">
    <source>
        <dbReference type="ARBA" id="ARBA00011245"/>
    </source>
</evidence>
<gene>
    <name evidence="13" type="primary">cysS</name>
    <name evidence="15" type="ORF">TQ39_06250</name>
</gene>
<comment type="catalytic activity">
    <reaction evidence="12 13">
        <text>tRNA(Cys) + L-cysteine + ATP = L-cysteinyl-tRNA(Cys) + AMP + diphosphate</text>
        <dbReference type="Rhea" id="RHEA:17773"/>
        <dbReference type="Rhea" id="RHEA-COMP:9661"/>
        <dbReference type="Rhea" id="RHEA-COMP:9679"/>
        <dbReference type="ChEBI" id="CHEBI:30616"/>
        <dbReference type="ChEBI" id="CHEBI:33019"/>
        <dbReference type="ChEBI" id="CHEBI:35235"/>
        <dbReference type="ChEBI" id="CHEBI:78442"/>
        <dbReference type="ChEBI" id="CHEBI:78517"/>
        <dbReference type="ChEBI" id="CHEBI:456215"/>
        <dbReference type="EC" id="6.1.1.16"/>
    </reaction>
</comment>
<dbReference type="FunFam" id="3.40.50.620:FF:000009">
    <property type="entry name" value="Cysteine--tRNA ligase"/>
    <property type="match status" value="1"/>
</dbReference>
<evidence type="ECO:0000256" key="1">
    <source>
        <dbReference type="ARBA" id="ARBA00004496"/>
    </source>
</evidence>
<feature type="binding site" evidence="13">
    <location>
        <position position="212"/>
    </location>
    <ligand>
        <name>Zn(2+)</name>
        <dbReference type="ChEBI" id="CHEBI:29105"/>
    </ligand>
</feature>
<dbReference type="PRINTS" id="PR00983">
    <property type="entry name" value="TRNASYNTHCYS"/>
</dbReference>
<dbReference type="InterPro" id="IPR032678">
    <property type="entry name" value="tRNA-synt_1_cat_dom"/>
</dbReference>
<comment type="similarity">
    <text evidence="2 13">Belongs to the class-I aminoacyl-tRNA synthetase family.</text>
</comment>
<feature type="domain" description="Cysteinyl-tRNA synthetase class Ia DALR" evidence="14">
    <location>
        <begin position="353"/>
        <end position="415"/>
    </location>
</feature>
<dbReference type="Pfam" id="PF09190">
    <property type="entry name" value="DALR_2"/>
    <property type="match status" value="1"/>
</dbReference>
<keyword evidence="4 13" id="KW-0963">Cytoplasm</keyword>
<dbReference type="GeneID" id="42856216"/>
<dbReference type="InterPro" id="IPR014729">
    <property type="entry name" value="Rossmann-like_a/b/a_fold"/>
</dbReference>
<comment type="cofactor">
    <cofactor evidence="13">
        <name>Zn(2+)</name>
        <dbReference type="ChEBI" id="CHEBI:29105"/>
    </cofactor>
    <text evidence="13">Binds 1 zinc ion per subunit.</text>
</comment>
<dbReference type="GO" id="GO:0008270">
    <property type="term" value="F:zinc ion binding"/>
    <property type="evidence" value="ECO:0007669"/>
    <property type="project" value="UniProtKB-UniRule"/>
</dbReference>
<dbReference type="EMBL" id="JXXK01000006">
    <property type="protein sequence ID" value="KJF40501.1"/>
    <property type="molecule type" value="Genomic_DNA"/>
</dbReference>
<keyword evidence="7 13" id="KW-0547">Nucleotide-binding</keyword>
<dbReference type="AlphaFoldDB" id="A0A0D8J1S0"/>
<dbReference type="HAMAP" id="MF_00041">
    <property type="entry name" value="Cys_tRNA_synth"/>
    <property type="match status" value="1"/>
</dbReference>
<evidence type="ECO:0000256" key="10">
    <source>
        <dbReference type="ARBA" id="ARBA00022917"/>
    </source>
</evidence>
<feature type="binding site" evidence="13">
    <location>
        <position position="241"/>
    </location>
    <ligand>
        <name>Zn(2+)</name>
        <dbReference type="ChEBI" id="CHEBI:29105"/>
    </ligand>
</feature>
<keyword evidence="16" id="KW-1185">Reference proteome</keyword>
<keyword evidence="5 13" id="KW-0436">Ligase</keyword>
<dbReference type="NCBIfam" id="TIGR00435">
    <property type="entry name" value="cysS"/>
    <property type="match status" value="1"/>
</dbReference>
<dbReference type="PANTHER" id="PTHR10890">
    <property type="entry name" value="CYSTEINYL-TRNA SYNTHETASE"/>
    <property type="match status" value="1"/>
</dbReference>
<keyword evidence="8 13" id="KW-0862">Zinc</keyword>
<dbReference type="GO" id="GO:0005524">
    <property type="term" value="F:ATP binding"/>
    <property type="evidence" value="ECO:0007669"/>
    <property type="project" value="UniProtKB-UniRule"/>
</dbReference>
<dbReference type="Pfam" id="PF23493">
    <property type="entry name" value="CysS_C"/>
    <property type="match status" value="1"/>
</dbReference>
<keyword evidence="6 13" id="KW-0479">Metal-binding</keyword>
<evidence type="ECO:0000256" key="2">
    <source>
        <dbReference type="ARBA" id="ARBA00005594"/>
    </source>
</evidence>
<evidence type="ECO:0000256" key="12">
    <source>
        <dbReference type="ARBA" id="ARBA00047398"/>
    </source>
</evidence>
<feature type="binding site" evidence="13">
    <location>
        <position position="237"/>
    </location>
    <ligand>
        <name>Zn(2+)</name>
        <dbReference type="ChEBI" id="CHEBI:29105"/>
    </ligand>
</feature>
<evidence type="ECO:0000256" key="5">
    <source>
        <dbReference type="ARBA" id="ARBA00022598"/>
    </source>
</evidence>
<name>A0A0D8J1S0_9FIRM</name>
<keyword evidence="9 13" id="KW-0067">ATP-binding</keyword>
<comment type="subunit">
    <text evidence="3 13">Monomer.</text>
</comment>
<evidence type="ECO:0000259" key="14">
    <source>
        <dbReference type="SMART" id="SM00840"/>
    </source>
</evidence>
<dbReference type="PATRIC" id="fig|1550024.3.peg.1405"/>